<dbReference type="SUPFAM" id="SSF52540">
    <property type="entry name" value="P-loop containing nucleoside triphosphate hydrolases"/>
    <property type="match status" value="1"/>
</dbReference>
<evidence type="ECO:0000259" key="5">
    <source>
        <dbReference type="Pfam" id="PF12399"/>
    </source>
</evidence>
<dbReference type="PANTHER" id="PTHR45772">
    <property type="entry name" value="CONSERVED COMPONENT OF ABC TRANSPORTER FOR NATURAL AMINO ACIDS-RELATED"/>
    <property type="match status" value="1"/>
</dbReference>
<dbReference type="GO" id="GO:0015188">
    <property type="term" value="F:L-isoleucine transmembrane transporter activity"/>
    <property type="evidence" value="ECO:0007669"/>
    <property type="project" value="TreeGrafter"/>
</dbReference>
<reference evidence="6" key="1">
    <citation type="submission" date="2019-08" db="EMBL/GenBank/DDBJ databases">
        <authorList>
            <person name="Kucharzyk K."/>
            <person name="Murdoch R.W."/>
            <person name="Higgins S."/>
            <person name="Loffler F."/>
        </authorList>
    </citation>
    <scope>NUCLEOTIDE SEQUENCE</scope>
</reference>
<accession>A0A645GJC5</accession>
<dbReference type="GO" id="GO:0042941">
    <property type="term" value="P:D-alanine transmembrane transport"/>
    <property type="evidence" value="ECO:0007669"/>
    <property type="project" value="TreeGrafter"/>
</dbReference>
<dbReference type="Pfam" id="PF12399">
    <property type="entry name" value="BCA_ABC_TP_C"/>
    <property type="match status" value="1"/>
</dbReference>
<comment type="caution">
    <text evidence="6">The sequence shown here is derived from an EMBL/GenBank/DDBJ whole genome shotgun (WGS) entry which is preliminary data.</text>
</comment>
<dbReference type="GO" id="GO:1903806">
    <property type="term" value="P:L-isoleucine import across plasma membrane"/>
    <property type="evidence" value="ECO:0007669"/>
    <property type="project" value="TreeGrafter"/>
</dbReference>
<evidence type="ECO:0000256" key="3">
    <source>
        <dbReference type="ARBA" id="ARBA00022840"/>
    </source>
</evidence>
<dbReference type="InterPro" id="IPR032823">
    <property type="entry name" value="BCA_ABC_TP_C"/>
</dbReference>
<proteinExistence type="predicted"/>
<dbReference type="PANTHER" id="PTHR45772:SF7">
    <property type="entry name" value="AMINO ACID ABC TRANSPORTER ATP-BINDING PROTEIN"/>
    <property type="match status" value="1"/>
</dbReference>
<dbReference type="InterPro" id="IPR027417">
    <property type="entry name" value="P-loop_NTPase"/>
</dbReference>
<dbReference type="Pfam" id="PF00005">
    <property type="entry name" value="ABC_tran"/>
    <property type="match status" value="1"/>
</dbReference>
<organism evidence="6">
    <name type="scientific">bioreactor metagenome</name>
    <dbReference type="NCBI Taxonomy" id="1076179"/>
    <lineage>
        <taxon>unclassified sequences</taxon>
        <taxon>metagenomes</taxon>
        <taxon>ecological metagenomes</taxon>
    </lineage>
</organism>
<dbReference type="AlphaFoldDB" id="A0A645GJC5"/>
<sequence>MDNALVGKHCRMKCDPISAMLNLPNKVHEEKRCRQDIMETLAFLGLADYAEEKAGSLSYGMQKNLEIARALATNPDVLLLDEPASGLNTQDLAELSRRIVAIRDRGTTVVLIEHKMDVVMSISDKIMVLNFGEKIAEGTPTAVACNPVVVEAYLGKEDE</sequence>
<dbReference type="GO" id="GO:0015808">
    <property type="term" value="P:L-alanine transport"/>
    <property type="evidence" value="ECO:0007669"/>
    <property type="project" value="TreeGrafter"/>
</dbReference>
<keyword evidence="2" id="KW-0547">Nucleotide-binding</keyword>
<protein>
    <submittedName>
        <fullName evidence="6">UvrABC system protein A</fullName>
    </submittedName>
</protein>
<dbReference type="GO" id="GO:1903805">
    <property type="term" value="P:L-valine import across plasma membrane"/>
    <property type="evidence" value="ECO:0007669"/>
    <property type="project" value="TreeGrafter"/>
</dbReference>
<feature type="domain" description="ABC transporter" evidence="4">
    <location>
        <begin position="29"/>
        <end position="84"/>
    </location>
</feature>
<dbReference type="GO" id="GO:0015192">
    <property type="term" value="F:L-phenylalanine transmembrane transporter activity"/>
    <property type="evidence" value="ECO:0007669"/>
    <property type="project" value="TreeGrafter"/>
</dbReference>
<dbReference type="GO" id="GO:0005304">
    <property type="term" value="F:L-valine transmembrane transporter activity"/>
    <property type="evidence" value="ECO:0007669"/>
    <property type="project" value="TreeGrafter"/>
</dbReference>
<evidence type="ECO:0000256" key="1">
    <source>
        <dbReference type="ARBA" id="ARBA00022448"/>
    </source>
</evidence>
<name>A0A645GJC5_9ZZZZ</name>
<dbReference type="GO" id="GO:0005524">
    <property type="term" value="F:ATP binding"/>
    <property type="evidence" value="ECO:0007669"/>
    <property type="project" value="UniProtKB-KW"/>
</dbReference>
<evidence type="ECO:0000313" key="6">
    <source>
        <dbReference type="EMBL" id="MPN27071.1"/>
    </source>
</evidence>
<gene>
    <name evidence="6" type="primary">uvrA_78</name>
    <name evidence="6" type="ORF">SDC9_174498</name>
</gene>
<dbReference type="InterPro" id="IPR051120">
    <property type="entry name" value="ABC_AA/LPS_Transport"/>
</dbReference>
<dbReference type="Gene3D" id="3.40.50.300">
    <property type="entry name" value="P-loop containing nucleotide triphosphate hydrolases"/>
    <property type="match status" value="1"/>
</dbReference>
<dbReference type="GO" id="GO:0016887">
    <property type="term" value="F:ATP hydrolysis activity"/>
    <property type="evidence" value="ECO:0007669"/>
    <property type="project" value="InterPro"/>
</dbReference>
<keyword evidence="3" id="KW-0067">ATP-binding</keyword>
<keyword evidence="1" id="KW-0813">Transport</keyword>
<dbReference type="EMBL" id="VSSQ01076832">
    <property type="protein sequence ID" value="MPN27071.1"/>
    <property type="molecule type" value="Genomic_DNA"/>
</dbReference>
<evidence type="ECO:0000256" key="2">
    <source>
        <dbReference type="ARBA" id="ARBA00022741"/>
    </source>
</evidence>
<dbReference type="GO" id="GO:0005886">
    <property type="term" value="C:plasma membrane"/>
    <property type="evidence" value="ECO:0007669"/>
    <property type="project" value="TreeGrafter"/>
</dbReference>
<dbReference type="InterPro" id="IPR003439">
    <property type="entry name" value="ABC_transporter-like_ATP-bd"/>
</dbReference>
<feature type="domain" description="Branched-chain amino acid ATP-binding cassette transporter C-terminal" evidence="5">
    <location>
        <begin position="133"/>
        <end position="158"/>
    </location>
</feature>
<evidence type="ECO:0000259" key="4">
    <source>
        <dbReference type="Pfam" id="PF00005"/>
    </source>
</evidence>